<dbReference type="Proteomes" id="UP000016933">
    <property type="component" value="Unassembled WGS sequence"/>
</dbReference>
<protein>
    <submittedName>
        <fullName evidence="2">Uncharacterized protein</fullName>
    </submittedName>
</protein>
<feature type="compositionally biased region" description="Low complexity" evidence="1">
    <location>
        <begin position="14"/>
        <end position="30"/>
    </location>
</feature>
<dbReference type="HOGENOM" id="CLU_2049654_0_0_1"/>
<evidence type="ECO:0000313" key="3">
    <source>
        <dbReference type="Proteomes" id="UP000016933"/>
    </source>
</evidence>
<name>N1PLS5_DOTSN</name>
<evidence type="ECO:0000256" key="1">
    <source>
        <dbReference type="SAM" id="MobiDB-lite"/>
    </source>
</evidence>
<feature type="region of interest" description="Disordered" evidence="1">
    <location>
        <begin position="1"/>
        <end position="42"/>
    </location>
</feature>
<organism evidence="2 3">
    <name type="scientific">Dothistroma septosporum (strain NZE10 / CBS 128990)</name>
    <name type="common">Red band needle blight fungus</name>
    <name type="synonym">Mycosphaerella pini</name>
    <dbReference type="NCBI Taxonomy" id="675120"/>
    <lineage>
        <taxon>Eukaryota</taxon>
        <taxon>Fungi</taxon>
        <taxon>Dikarya</taxon>
        <taxon>Ascomycota</taxon>
        <taxon>Pezizomycotina</taxon>
        <taxon>Dothideomycetes</taxon>
        <taxon>Dothideomycetidae</taxon>
        <taxon>Mycosphaerellales</taxon>
        <taxon>Mycosphaerellaceae</taxon>
        <taxon>Dothistroma</taxon>
    </lineage>
</organism>
<feature type="compositionally biased region" description="Basic and acidic residues" evidence="1">
    <location>
        <begin position="1"/>
        <end position="13"/>
    </location>
</feature>
<reference evidence="3" key="1">
    <citation type="journal article" date="2012" name="PLoS Genet.">
        <title>The genomes of the fungal plant pathogens Cladosporium fulvum and Dothistroma septosporum reveal adaptation to different hosts and lifestyles but also signatures of common ancestry.</title>
        <authorList>
            <person name="de Wit P.J.G.M."/>
            <person name="van der Burgt A."/>
            <person name="Oekmen B."/>
            <person name="Stergiopoulos I."/>
            <person name="Abd-Elsalam K.A."/>
            <person name="Aerts A.L."/>
            <person name="Bahkali A.H."/>
            <person name="Beenen H.G."/>
            <person name="Chettri P."/>
            <person name="Cox M.P."/>
            <person name="Datema E."/>
            <person name="de Vries R.P."/>
            <person name="Dhillon B."/>
            <person name="Ganley A.R."/>
            <person name="Griffiths S.A."/>
            <person name="Guo Y."/>
            <person name="Hamelin R.C."/>
            <person name="Henrissat B."/>
            <person name="Kabir M.S."/>
            <person name="Jashni M.K."/>
            <person name="Kema G."/>
            <person name="Klaubauf S."/>
            <person name="Lapidus A."/>
            <person name="Levasseur A."/>
            <person name="Lindquist E."/>
            <person name="Mehrabi R."/>
            <person name="Ohm R.A."/>
            <person name="Owen T.J."/>
            <person name="Salamov A."/>
            <person name="Schwelm A."/>
            <person name="Schijlen E."/>
            <person name="Sun H."/>
            <person name="van den Burg H.A."/>
            <person name="van Ham R.C.H.J."/>
            <person name="Zhang S."/>
            <person name="Goodwin S.B."/>
            <person name="Grigoriev I.V."/>
            <person name="Collemare J."/>
            <person name="Bradshaw R.E."/>
        </authorList>
    </citation>
    <scope>NUCLEOTIDE SEQUENCE [LARGE SCALE GENOMIC DNA]</scope>
    <source>
        <strain evidence="3">NZE10 / CBS 128990</strain>
    </source>
</reference>
<evidence type="ECO:0000313" key="2">
    <source>
        <dbReference type="EMBL" id="EME42246.1"/>
    </source>
</evidence>
<dbReference type="AlphaFoldDB" id="N1PLS5"/>
<dbReference type="EMBL" id="KB446541">
    <property type="protein sequence ID" value="EME42246.1"/>
    <property type="molecule type" value="Genomic_DNA"/>
</dbReference>
<accession>N1PLS5</accession>
<reference evidence="2 3" key="2">
    <citation type="journal article" date="2012" name="PLoS Pathog.">
        <title>Diverse lifestyles and strategies of plant pathogenesis encoded in the genomes of eighteen Dothideomycetes fungi.</title>
        <authorList>
            <person name="Ohm R.A."/>
            <person name="Feau N."/>
            <person name="Henrissat B."/>
            <person name="Schoch C.L."/>
            <person name="Horwitz B.A."/>
            <person name="Barry K.W."/>
            <person name="Condon B.J."/>
            <person name="Copeland A.C."/>
            <person name="Dhillon B."/>
            <person name="Glaser F."/>
            <person name="Hesse C.N."/>
            <person name="Kosti I."/>
            <person name="LaButti K."/>
            <person name="Lindquist E.A."/>
            <person name="Lucas S."/>
            <person name="Salamov A.A."/>
            <person name="Bradshaw R.E."/>
            <person name="Ciuffetti L."/>
            <person name="Hamelin R.C."/>
            <person name="Kema G.H.J."/>
            <person name="Lawrence C."/>
            <person name="Scott J.A."/>
            <person name="Spatafora J.W."/>
            <person name="Turgeon B.G."/>
            <person name="de Wit P.J.G.M."/>
            <person name="Zhong S."/>
            <person name="Goodwin S.B."/>
            <person name="Grigoriev I.V."/>
        </authorList>
    </citation>
    <scope>NUCLEOTIDE SEQUENCE [LARGE SCALE GENOMIC DNA]</scope>
    <source>
        <strain evidence="3">NZE10 / CBS 128990</strain>
    </source>
</reference>
<keyword evidence="3" id="KW-1185">Reference proteome</keyword>
<proteinExistence type="predicted"/>
<sequence>MADPIDVDRDIIHRPISIPTQPTTSTPSFSRPEEETVPLGTGTTDEEVDAAAALMATISEGKRKLSLGKKMIAKTAINYGKLRQQAHKEAAHDLWIRGVKNFGERAMREMWEQVREVQGF</sequence>
<gene>
    <name evidence="2" type="ORF">DOTSEDRAFT_25880</name>
</gene>